<feature type="transmembrane region" description="Helical" evidence="1">
    <location>
        <begin position="443"/>
        <end position="467"/>
    </location>
</feature>
<proteinExistence type="predicted"/>
<evidence type="ECO:0000256" key="1">
    <source>
        <dbReference type="SAM" id="Phobius"/>
    </source>
</evidence>
<dbReference type="InterPro" id="IPR005625">
    <property type="entry name" value="PepSY-ass_TM"/>
</dbReference>
<sequence length="495" mass="56102">MKKNTWYKHHKWIGIVVSFFLLMFCISGLILNHPTLFSNCNISRSWLPKRYQYDKWNLGLLRGSIKWHNKVLVYGNSGIWKTDTTAKHFDDFNQGLPTGADARNIKGMVILPSGKLFAAGQYGLYVYANNQWQSVNLPIGSDEKLCDITSKGDSLLFTTRSFVYLSKPPYQQFQRISLQKASDSDGKVSLFRTVWLLHSGELFGLIGVLIVDMIAIVFILLIITGIFYWIHPKGKTSAWLHRKAGSWHNEIGRISFVLALLLSITGWLLRPPALLAIASGRVPAVPFSTLDSDNSWNDQLRSIRYDQAEGDWLLYTSNGFYSLKTLQSTPYPVKIQPPVSVMGINVETQDENGYWLIGSFSGMYIWERKSGIIADYYTHGLAEQTGGIPISAHAVSGYTNDFGEFEHVIDYNIGSEALKMPTKMKQLPMSLRNVALELHTGRLYTFLGSASIFYIFIIGLAVIWCLWSGWKIRYQKRKKDSNKVVQKTDVDSSND</sequence>
<dbReference type="AlphaFoldDB" id="A0AAW4NQH9"/>
<reference evidence="2" key="1">
    <citation type="submission" date="2021-07" db="EMBL/GenBank/DDBJ databases">
        <title>Genomic diversity and antimicrobial resistance of Prevotella spp. isolated from chronic lung disease airways.</title>
        <authorList>
            <person name="Webb K.A."/>
            <person name="Olagoke O.S."/>
            <person name="Baird T."/>
            <person name="Neill J."/>
            <person name="Pham A."/>
            <person name="Wells T.J."/>
            <person name="Ramsay K.A."/>
            <person name="Bell S.C."/>
            <person name="Sarovich D.S."/>
            <person name="Price E.P."/>
        </authorList>
    </citation>
    <scope>NUCLEOTIDE SEQUENCE</scope>
    <source>
        <strain evidence="2">SCHI0047.S.3</strain>
    </source>
</reference>
<feature type="transmembrane region" description="Helical" evidence="1">
    <location>
        <begin position="202"/>
        <end position="230"/>
    </location>
</feature>
<feature type="transmembrane region" description="Helical" evidence="1">
    <location>
        <begin position="12"/>
        <end position="31"/>
    </location>
</feature>
<gene>
    <name evidence="2" type="ORF">KZY68_08115</name>
</gene>
<comment type="caution">
    <text evidence="2">The sequence shown here is derived from an EMBL/GenBank/DDBJ whole genome shotgun (WGS) entry which is preliminary data.</text>
</comment>
<feature type="transmembrane region" description="Helical" evidence="1">
    <location>
        <begin position="251"/>
        <end position="269"/>
    </location>
</feature>
<organism evidence="2 3">
    <name type="scientific">Segatella salivae</name>
    <dbReference type="NCBI Taxonomy" id="228604"/>
    <lineage>
        <taxon>Bacteria</taxon>
        <taxon>Pseudomonadati</taxon>
        <taxon>Bacteroidota</taxon>
        <taxon>Bacteroidia</taxon>
        <taxon>Bacteroidales</taxon>
        <taxon>Prevotellaceae</taxon>
        <taxon>Segatella</taxon>
    </lineage>
</organism>
<name>A0AAW4NQH9_9BACT</name>
<dbReference type="EMBL" id="JAHXRF010000011">
    <property type="protein sequence ID" value="MBW4865969.1"/>
    <property type="molecule type" value="Genomic_DNA"/>
</dbReference>
<dbReference type="RefSeq" id="WP_219427864.1">
    <property type="nucleotide sequence ID" value="NZ_JAHXRD010000011.1"/>
</dbReference>
<accession>A0AAW4NQH9</accession>
<evidence type="ECO:0000313" key="2">
    <source>
        <dbReference type="EMBL" id="MBW4865969.1"/>
    </source>
</evidence>
<dbReference type="Proteomes" id="UP001196873">
    <property type="component" value="Unassembled WGS sequence"/>
</dbReference>
<dbReference type="Pfam" id="PF03929">
    <property type="entry name" value="PepSY_TM"/>
    <property type="match status" value="1"/>
</dbReference>
<keyword evidence="1" id="KW-0812">Transmembrane</keyword>
<evidence type="ECO:0000313" key="3">
    <source>
        <dbReference type="Proteomes" id="UP001196873"/>
    </source>
</evidence>
<keyword evidence="1" id="KW-0472">Membrane</keyword>
<protein>
    <submittedName>
        <fullName evidence="2">PepSY domain-containing protein</fullName>
    </submittedName>
</protein>
<keyword evidence="1" id="KW-1133">Transmembrane helix</keyword>